<keyword evidence="9" id="KW-0028">Amino-acid biosynthesis</keyword>
<feature type="domain" description="Aspartokinase ACT" evidence="11">
    <location>
        <begin position="388"/>
        <end position="445"/>
    </location>
</feature>
<accession>A0ABV1RI41</accession>
<feature type="domain" description="Aspartate/glutamate/uridylate kinase" evidence="10">
    <location>
        <begin position="3"/>
        <end position="278"/>
    </location>
</feature>
<evidence type="ECO:0000256" key="9">
    <source>
        <dbReference type="RuleBase" id="RU004249"/>
    </source>
</evidence>
<keyword evidence="3 8" id="KW-0808">Transferase</keyword>
<evidence type="ECO:0000259" key="11">
    <source>
        <dbReference type="Pfam" id="PF22468"/>
    </source>
</evidence>
<evidence type="ECO:0000256" key="3">
    <source>
        <dbReference type="ARBA" id="ARBA00022679"/>
    </source>
</evidence>
<dbReference type="SUPFAM" id="SSF53633">
    <property type="entry name" value="Carbamate kinase-like"/>
    <property type="match status" value="1"/>
</dbReference>
<dbReference type="Gene3D" id="3.40.1160.10">
    <property type="entry name" value="Acetylglutamate kinase-like"/>
    <property type="match status" value="1"/>
</dbReference>
<sequence>MKNLIVAKFGGTSVADFDAMSRCAEIIINEPKIRVVCVSAQSGVTNKLVRLTQADVTFAERDNILAEIRAIEYAIVERLGNPEWVRLALENLLAELKDVAHSDSLVGSMRLKDQIQSFGEQMSSLLFAEVLRQQKIHAVNFDIRQVLKTDANYGKAEPNIELTKLQAEKLIAPELEGTVFVTQGFIGSDEQGHTTTLGRGGSDYSAALIAEALEADTLQIWTDVTGIYTTDPRLTKAARPIAELSFDEAAEMATFGAKILHPATLIPAMRRSIGVFVGSSRAPKEGGTWIYKKVDNKPPYRAIALRKDQVLVTVKSPNMLLASGFLAKVFGILAAYKISVDLVTTSEISVALTIDNPANSTHSGLNKAVLQELSEFSEVTVEENLSLVAVIGNHLQAKSGVGGRLFSALENFNLRMICQGASAHNFCFLTQSEDAPKVVEHLHEQLFDSI</sequence>
<dbReference type="InterPro" id="IPR054352">
    <property type="entry name" value="ACT_Aspartokinase"/>
</dbReference>
<dbReference type="PANTHER" id="PTHR21499">
    <property type="entry name" value="ASPARTATE KINASE"/>
    <property type="match status" value="1"/>
</dbReference>
<evidence type="ECO:0000256" key="4">
    <source>
        <dbReference type="ARBA" id="ARBA00022741"/>
    </source>
</evidence>
<evidence type="ECO:0000259" key="10">
    <source>
        <dbReference type="Pfam" id="PF00696"/>
    </source>
</evidence>
<proteinExistence type="inferred from homology"/>
<dbReference type="Proteomes" id="UP001467690">
    <property type="component" value="Unassembled WGS sequence"/>
</dbReference>
<evidence type="ECO:0000256" key="6">
    <source>
        <dbReference type="ARBA" id="ARBA00022840"/>
    </source>
</evidence>
<dbReference type="EC" id="2.7.2.4" evidence="8"/>
<comment type="similarity">
    <text evidence="2 8">Belongs to the aspartokinase family.</text>
</comment>
<dbReference type="Pfam" id="PF22468">
    <property type="entry name" value="ACT_9"/>
    <property type="match status" value="1"/>
</dbReference>
<comment type="caution">
    <text evidence="12">The sequence shown here is derived from an EMBL/GenBank/DDBJ whole genome shotgun (WGS) entry which is preliminary data.</text>
</comment>
<dbReference type="InterPro" id="IPR001341">
    <property type="entry name" value="Asp_kinase"/>
</dbReference>
<dbReference type="PANTHER" id="PTHR21499:SF59">
    <property type="entry name" value="ASPARTOKINASE"/>
    <property type="match status" value="1"/>
</dbReference>
<dbReference type="NCBIfam" id="NF006570">
    <property type="entry name" value="PRK09084.1"/>
    <property type="match status" value="1"/>
</dbReference>
<keyword evidence="13" id="KW-1185">Reference proteome</keyword>
<dbReference type="Gene3D" id="1.20.120.1320">
    <property type="entry name" value="Aspartokinase, catalytic domain"/>
    <property type="match status" value="1"/>
</dbReference>
<evidence type="ECO:0000256" key="7">
    <source>
        <dbReference type="ARBA" id="ARBA00047872"/>
    </source>
</evidence>
<gene>
    <name evidence="12" type="primary">lysC</name>
    <name evidence="12" type="ORF">ABS311_12040</name>
</gene>
<keyword evidence="5 8" id="KW-0418">Kinase</keyword>
<name>A0ABV1RI41_9ALTE</name>
<dbReference type="RefSeq" id="WP_143871935.1">
    <property type="nucleotide sequence ID" value="NZ_CP041660.1"/>
</dbReference>
<evidence type="ECO:0000313" key="12">
    <source>
        <dbReference type="EMBL" id="MER2492606.1"/>
    </source>
</evidence>
<comment type="catalytic activity">
    <reaction evidence="7 8">
        <text>L-aspartate + ATP = 4-phospho-L-aspartate + ADP</text>
        <dbReference type="Rhea" id="RHEA:23776"/>
        <dbReference type="ChEBI" id="CHEBI:29991"/>
        <dbReference type="ChEBI" id="CHEBI:30616"/>
        <dbReference type="ChEBI" id="CHEBI:57535"/>
        <dbReference type="ChEBI" id="CHEBI:456216"/>
        <dbReference type="EC" id="2.7.2.4"/>
    </reaction>
</comment>
<dbReference type="InterPro" id="IPR045865">
    <property type="entry name" value="ACT-like_dom_sf"/>
</dbReference>
<dbReference type="InterPro" id="IPR018042">
    <property type="entry name" value="Aspartate_kinase_CS"/>
</dbReference>
<comment type="pathway">
    <text evidence="1 9">Amino-acid biosynthesis; L-lysine biosynthesis via DAP pathway; (S)-tetrahydrodipicolinate from L-aspartate: step 1/4.</text>
</comment>
<evidence type="ECO:0000313" key="13">
    <source>
        <dbReference type="Proteomes" id="UP001467690"/>
    </source>
</evidence>
<dbReference type="PROSITE" id="PS00324">
    <property type="entry name" value="ASPARTOKINASE"/>
    <property type="match status" value="1"/>
</dbReference>
<dbReference type="SUPFAM" id="SSF55021">
    <property type="entry name" value="ACT-like"/>
    <property type="match status" value="2"/>
</dbReference>
<dbReference type="PIRSF" id="PIRSF000726">
    <property type="entry name" value="Asp_kin"/>
    <property type="match status" value="1"/>
</dbReference>
<dbReference type="InterPro" id="IPR042199">
    <property type="entry name" value="AsparK_Bifunc_asparK/hSer_DH"/>
</dbReference>
<dbReference type="InterPro" id="IPR005260">
    <property type="entry name" value="Asp_kin_monofn"/>
</dbReference>
<dbReference type="Gene3D" id="3.30.70.260">
    <property type="match status" value="2"/>
</dbReference>
<keyword evidence="6" id="KW-0067">ATP-binding</keyword>
<reference evidence="12 13" key="1">
    <citation type="submission" date="2024-06" db="EMBL/GenBank/DDBJ databases">
        <authorList>
            <person name="Chen R.Y."/>
        </authorList>
    </citation>
    <scope>NUCLEOTIDE SEQUENCE [LARGE SCALE GENOMIC DNA]</scope>
    <source>
        <strain evidence="12 13">D2</strain>
    </source>
</reference>
<dbReference type="CDD" id="cd04932">
    <property type="entry name" value="ACT_AKiii-LysC-EC_1"/>
    <property type="match status" value="1"/>
</dbReference>
<dbReference type="GO" id="GO:0004072">
    <property type="term" value="F:aspartate kinase activity"/>
    <property type="evidence" value="ECO:0007669"/>
    <property type="project" value="UniProtKB-EC"/>
</dbReference>
<evidence type="ECO:0000256" key="5">
    <source>
        <dbReference type="ARBA" id="ARBA00022777"/>
    </source>
</evidence>
<comment type="pathway">
    <text evidence="9">Amino-acid biosynthesis; L-threonine biosynthesis; L-threonine from L-aspartate: step 1/5.</text>
</comment>
<evidence type="ECO:0000256" key="8">
    <source>
        <dbReference type="RuleBase" id="RU003448"/>
    </source>
</evidence>
<comment type="pathway">
    <text evidence="9">Amino-acid biosynthesis; L-methionine biosynthesis via de novo pathway; L-homoserine from L-aspartate: step 1/3.</text>
</comment>
<protein>
    <recommendedName>
        <fullName evidence="8">Aspartokinase</fullName>
        <ecNumber evidence="8">2.7.2.4</ecNumber>
    </recommendedName>
</protein>
<dbReference type="InterPro" id="IPR036393">
    <property type="entry name" value="AceGlu_kinase-like_sf"/>
</dbReference>
<evidence type="ECO:0000256" key="2">
    <source>
        <dbReference type="ARBA" id="ARBA00010122"/>
    </source>
</evidence>
<dbReference type="Pfam" id="PF00696">
    <property type="entry name" value="AA_kinase"/>
    <property type="match status" value="1"/>
</dbReference>
<evidence type="ECO:0000256" key="1">
    <source>
        <dbReference type="ARBA" id="ARBA00004766"/>
    </source>
</evidence>
<organism evidence="12 13">
    <name type="scientific">Catenovulum sediminis</name>
    <dbReference type="NCBI Taxonomy" id="1740262"/>
    <lineage>
        <taxon>Bacteria</taxon>
        <taxon>Pseudomonadati</taxon>
        <taxon>Pseudomonadota</taxon>
        <taxon>Gammaproteobacteria</taxon>
        <taxon>Alteromonadales</taxon>
        <taxon>Alteromonadaceae</taxon>
        <taxon>Catenovulum</taxon>
    </lineage>
</organism>
<keyword evidence="4" id="KW-0547">Nucleotide-binding</keyword>
<dbReference type="NCBIfam" id="TIGR00657">
    <property type="entry name" value="asp_kinases"/>
    <property type="match status" value="1"/>
</dbReference>
<dbReference type="EMBL" id="JBELOE010000216">
    <property type="protein sequence ID" value="MER2492606.1"/>
    <property type="molecule type" value="Genomic_DNA"/>
</dbReference>
<dbReference type="InterPro" id="IPR001048">
    <property type="entry name" value="Asp/Glu/Uridylate_kinase"/>
</dbReference>